<dbReference type="PRINTS" id="PR00344">
    <property type="entry name" value="BCTRLSENSOR"/>
</dbReference>
<dbReference type="SUPFAM" id="SSF55785">
    <property type="entry name" value="PYP-like sensor domain (PAS domain)"/>
    <property type="match status" value="1"/>
</dbReference>
<evidence type="ECO:0000259" key="7">
    <source>
        <dbReference type="PROSITE" id="PS50109"/>
    </source>
</evidence>
<dbReference type="Gene3D" id="1.10.287.130">
    <property type="match status" value="1"/>
</dbReference>
<keyword evidence="6" id="KW-0175">Coiled coil</keyword>
<reference evidence="10 11" key="1">
    <citation type="submission" date="2016-10" db="EMBL/GenBank/DDBJ databases">
        <title>Arsenicibacter rosenii gen. nov., sp. nov., an efficient arsenic-methylating bacterium isolated from an arsenic-contaminated paddy soil.</title>
        <authorList>
            <person name="Huang K."/>
        </authorList>
    </citation>
    <scope>NUCLEOTIDE SEQUENCE [LARGE SCALE GENOMIC DNA]</scope>
    <source>
        <strain evidence="10 11">SM-1</strain>
    </source>
</reference>
<evidence type="ECO:0000256" key="5">
    <source>
        <dbReference type="ARBA" id="ARBA00022777"/>
    </source>
</evidence>
<keyword evidence="3" id="KW-0597">Phosphoprotein</keyword>
<dbReference type="SMART" id="SM00091">
    <property type="entry name" value="PAS"/>
    <property type="match status" value="1"/>
</dbReference>
<dbReference type="SUPFAM" id="SSF47384">
    <property type="entry name" value="Homodimeric domain of signal transducing histidine kinase"/>
    <property type="match status" value="1"/>
</dbReference>
<dbReference type="Pfam" id="PF13426">
    <property type="entry name" value="PAS_9"/>
    <property type="match status" value="1"/>
</dbReference>
<dbReference type="InterPro" id="IPR003661">
    <property type="entry name" value="HisK_dim/P_dom"/>
</dbReference>
<dbReference type="Gene3D" id="3.30.450.20">
    <property type="entry name" value="PAS domain"/>
    <property type="match status" value="1"/>
</dbReference>
<dbReference type="SMART" id="SM00387">
    <property type="entry name" value="HATPase_c"/>
    <property type="match status" value="1"/>
</dbReference>
<dbReference type="InterPro" id="IPR003594">
    <property type="entry name" value="HATPase_dom"/>
</dbReference>
<keyword evidence="5" id="KW-0418">Kinase</keyword>
<dbReference type="PANTHER" id="PTHR43304">
    <property type="entry name" value="PHYTOCHROME-LIKE PROTEIN CPH1"/>
    <property type="match status" value="1"/>
</dbReference>
<dbReference type="InterPro" id="IPR004358">
    <property type="entry name" value="Sig_transdc_His_kin-like_C"/>
</dbReference>
<keyword evidence="4" id="KW-0808">Transferase</keyword>
<dbReference type="Pfam" id="PF00512">
    <property type="entry name" value="HisKA"/>
    <property type="match status" value="1"/>
</dbReference>
<dbReference type="InterPro" id="IPR035965">
    <property type="entry name" value="PAS-like_dom_sf"/>
</dbReference>
<dbReference type="FunFam" id="3.30.565.10:FF:000006">
    <property type="entry name" value="Sensor histidine kinase WalK"/>
    <property type="match status" value="1"/>
</dbReference>
<dbReference type="InterPro" id="IPR000014">
    <property type="entry name" value="PAS"/>
</dbReference>
<comment type="catalytic activity">
    <reaction evidence="1">
        <text>ATP + protein L-histidine = ADP + protein N-phospho-L-histidine.</text>
        <dbReference type="EC" id="2.7.13.3"/>
    </reaction>
</comment>
<dbReference type="InterPro" id="IPR005467">
    <property type="entry name" value="His_kinase_dom"/>
</dbReference>
<dbReference type="EC" id="2.7.13.3" evidence="2"/>
<evidence type="ECO:0000313" key="11">
    <source>
        <dbReference type="Proteomes" id="UP000181790"/>
    </source>
</evidence>
<evidence type="ECO:0000313" key="10">
    <source>
        <dbReference type="EMBL" id="OIN57262.1"/>
    </source>
</evidence>
<name>A0A1S2VEX6_9BACT</name>
<dbReference type="PROSITE" id="PS50109">
    <property type="entry name" value="HIS_KIN"/>
    <property type="match status" value="1"/>
</dbReference>
<dbReference type="InterPro" id="IPR000700">
    <property type="entry name" value="PAS-assoc_C"/>
</dbReference>
<dbReference type="Proteomes" id="UP000181790">
    <property type="component" value="Unassembled WGS sequence"/>
</dbReference>
<evidence type="ECO:0000256" key="2">
    <source>
        <dbReference type="ARBA" id="ARBA00012438"/>
    </source>
</evidence>
<sequence>MNDVDFHLLIASVKDYGIFMLDPTGHISSWNEGARRIKGYEEAEILGKHFSVFYTPEDLDAGKPPFELEHAVRTGKYEEEGWRLRKDGTRFWANVVITALFDQQNRHVGFAKVTRDLTERRRAEQALRESEERYRQQSIQLTAANAELRQINQELESFAYIASHDLQEPLRKIQAFGDLLKAQQADLLNDSGKDLIDRMQAATGRMQTLIRDLLTYSQVNNARQPFDLVSLNDVLTTVLNDLDESIQEKKAQLLIEPLPDLRGSRFQLQQLFQNLLSNALKFQATDNFPVIRITVRTAPDGHTIQVADNGIGFESQYKDQIFKMFQRLNSASQYKGTGIGLAICKRVVENHGGTIAVDSIPGQGTTFTLFFPTPHE</sequence>
<organism evidence="10 11">
    <name type="scientific">Arsenicibacter rosenii</name>
    <dbReference type="NCBI Taxonomy" id="1750698"/>
    <lineage>
        <taxon>Bacteria</taxon>
        <taxon>Pseudomonadati</taxon>
        <taxon>Bacteroidota</taxon>
        <taxon>Cytophagia</taxon>
        <taxon>Cytophagales</taxon>
        <taxon>Spirosomataceae</taxon>
        <taxon>Arsenicibacter</taxon>
    </lineage>
</organism>
<evidence type="ECO:0000256" key="6">
    <source>
        <dbReference type="SAM" id="Coils"/>
    </source>
</evidence>
<dbReference type="EMBL" id="MORL01000014">
    <property type="protein sequence ID" value="OIN57262.1"/>
    <property type="molecule type" value="Genomic_DNA"/>
</dbReference>
<evidence type="ECO:0000259" key="8">
    <source>
        <dbReference type="PROSITE" id="PS50112"/>
    </source>
</evidence>
<dbReference type="Pfam" id="PF02518">
    <property type="entry name" value="HATPase_c"/>
    <property type="match status" value="1"/>
</dbReference>
<proteinExistence type="predicted"/>
<dbReference type="AlphaFoldDB" id="A0A1S2VEX6"/>
<feature type="domain" description="Histidine kinase" evidence="7">
    <location>
        <begin position="161"/>
        <end position="375"/>
    </location>
</feature>
<dbReference type="InterPro" id="IPR052162">
    <property type="entry name" value="Sensor_kinase/Photoreceptor"/>
</dbReference>
<dbReference type="CDD" id="cd00130">
    <property type="entry name" value="PAS"/>
    <property type="match status" value="1"/>
</dbReference>
<dbReference type="PANTHER" id="PTHR43304:SF1">
    <property type="entry name" value="PAC DOMAIN-CONTAINING PROTEIN"/>
    <property type="match status" value="1"/>
</dbReference>
<dbReference type="InterPro" id="IPR036890">
    <property type="entry name" value="HATPase_C_sf"/>
</dbReference>
<dbReference type="NCBIfam" id="TIGR00229">
    <property type="entry name" value="sensory_box"/>
    <property type="match status" value="1"/>
</dbReference>
<dbReference type="PROSITE" id="PS50112">
    <property type="entry name" value="PAS"/>
    <property type="match status" value="1"/>
</dbReference>
<evidence type="ECO:0000256" key="3">
    <source>
        <dbReference type="ARBA" id="ARBA00022553"/>
    </source>
</evidence>
<feature type="domain" description="PAS" evidence="8">
    <location>
        <begin position="18"/>
        <end position="75"/>
    </location>
</feature>
<feature type="coiled-coil region" evidence="6">
    <location>
        <begin position="120"/>
        <end position="154"/>
    </location>
</feature>
<feature type="domain" description="PAC" evidence="9">
    <location>
        <begin position="77"/>
        <end position="129"/>
    </location>
</feature>
<dbReference type="SUPFAM" id="SSF55874">
    <property type="entry name" value="ATPase domain of HSP90 chaperone/DNA topoisomerase II/histidine kinase"/>
    <property type="match status" value="1"/>
</dbReference>
<protein>
    <recommendedName>
        <fullName evidence="2">histidine kinase</fullName>
        <ecNumber evidence="2">2.7.13.3</ecNumber>
    </recommendedName>
</protein>
<dbReference type="SMART" id="SM00388">
    <property type="entry name" value="HisKA"/>
    <property type="match status" value="1"/>
</dbReference>
<dbReference type="InterPro" id="IPR036097">
    <property type="entry name" value="HisK_dim/P_sf"/>
</dbReference>
<evidence type="ECO:0000256" key="1">
    <source>
        <dbReference type="ARBA" id="ARBA00000085"/>
    </source>
</evidence>
<dbReference type="Gene3D" id="3.30.565.10">
    <property type="entry name" value="Histidine kinase-like ATPase, C-terminal domain"/>
    <property type="match status" value="1"/>
</dbReference>
<keyword evidence="11" id="KW-1185">Reference proteome</keyword>
<gene>
    <name evidence="10" type="ORF">BLX24_20930</name>
</gene>
<evidence type="ECO:0000259" key="9">
    <source>
        <dbReference type="PROSITE" id="PS50113"/>
    </source>
</evidence>
<evidence type="ECO:0000256" key="4">
    <source>
        <dbReference type="ARBA" id="ARBA00022679"/>
    </source>
</evidence>
<accession>A0A1S2VEX6</accession>
<dbReference type="PROSITE" id="PS50113">
    <property type="entry name" value="PAC"/>
    <property type="match status" value="1"/>
</dbReference>
<dbReference type="GO" id="GO:0000155">
    <property type="term" value="F:phosphorelay sensor kinase activity"/>
    <property type="evidence" value="ECO:0007669"/>
    <property type="project" value="InterPro"/>
</dbReference>
<dbReference type="CDD" id="cd00082">
    <property type="entry name" value="HisKA"/>
    <property type="match status" value="1"/>
</dbReference>
<comment type="caution">
    <text evidence="10">The sequence shown here is derived from an EMBL/GenBank/DDBJ whole genome shotgun (WGS) entry which is preliminary data.</text>
</comment>